<evidence type="ECO:0000313" key="12">
    <source>
        <dbReference type="EMBL" id="AKC87069.1"/>
    </source>
</evidence>
<feature type="binding site" evidence="8">
    <location>
        <position position="133"/>
    </location>
    <ligand>
        <name>substrate</name>
    </ligand>
</feature>
<evidence type="ECO:0000256" key="5">
    <source>
        <dbReference type="ARBA" id="ARBA00022801"/>
    </source>
</evidence>
<evidence type="ECO:0000256" key="7">
    <source>
        <dbReference type="PIRSR" id="PIRSR611782-1"/>
    </source>
</evidence>
<evidence type="ECO:0000259" key="11">
    <source>
        <dbReference type="PROSITE" id="PS50106"/>
    </source>
</evidence>
<evidence type="ECO:0000256" key="2">
    <source>
        <dbReference type="ARBA" id="ARBA00022670"/>
    </source>
</evidence>
<dbReference type="GO" id="GO:0004252">
    <property type="term" value="F:serine-type endopeptidase activity"/>
    <property type="evidence" value="ECO:0007669"/>
    <property type="project" value="InterPro"/>
</dbReference>
<accession>A0A0E3Z209</accession>
<dbReference type="KEGG" id="psuw:WQ53_10235"/>
<dbReference type="OrthoDB" id="9758917at2"/>
<dbReference type="Pfam" id="PF13365">
    <property type="entry name" value="Trypsin_2"/>
    <property type="match status" value="1"/>
</dbReference>
<dbReference type="GO" id="GO:0042597">
    <property type="term" value="C:periplasmic space"/>
    <property type="evidence" value="ECO:0007669"/>
    <property type="project" value="TreeGrafter"/>
</dbReference>
<dbReference type="InterPro" id="IPR011782">
    <property type="entry name" value="Pept_S1C_Do"/>
</dbReference>
<dbReference type="PRINTS" id="PR00834">
    <property type="entry name" value="PROTEASES2C"/>
</dbReference>
<sequence>MRPAKTLLALTAAAAFGGFAATAVSELLENRAEAAPATGVPVPAAPPPAATAASLPSAVDGQAMPSLAPMLKRVMPAVVSVHTKQRVAVRNPFFDDPVFRRMFPQVPQERINESLGSGVIIDAARGYVLTNHHVIEGADDVSVTLADGRTLTAEFLGSDRDTDVALIRIPAENLTGLPLGDSSRLEVGDYVVAVGNPFGLNQTVTSGIVSAVGRSGIRGLGYQNFIQTDASINPGNSGGALVNLRGELVGINTASLNPRGSMAGNIGLGLAIPSNLARDVVQQLVTTGEVRRGTLGIDTQRLDARLARSLGLDEGQQGALVTQVYPGSGAAAAGVRPGDVIVGAGGQRIADPLALHNFEGLQPVGASVPLQVLRDGRTQSLTATLLEQPRSLDGGAMDPRLAGARLAELPEAQRQARGRGGVLVEDVAAGSRAAQNQLRPGDVITATSAGPVDDLTALRSGLARRPQQLVLQVDRGNVRGRLLMQ</sequence>
<feature type="chain" id="PRO_5038534816" evidence="10">
    <location>
        <begin position="21"/>
        <end position="485"/>
    </location>
</feature>
<dbReference type="InterPro" id="IPR009003">
    <property type="entry name" value="Peptidase_S1_PA"/>
</dbReference>
<dbReference type="SMART" id="SM00228">
    <property type="entry name" value="PDZ"/>
    <property type="match status" value="2"/>
</dbReference>
<keyword evidence="13" id="KW-1185">Reference proteome</keyword>
<dbReference type="Pfam" id="PF13180">
    <property type="entry name" value="PDZ_2"/>
    <property type="match status" value="1"/>
</dbReference>
<keyword evidence="5" id="KW-0378">Hydrolase</keyword>
<dbReference type="NCBIfam" id="TIGR02037">
    <property type="entry name" value="degP_htrA_DO"/>
    <property type="match status" value="1"/>
</dbReference>
<keyword evidence="4" id="KW-0677">Repeat</keyword>
<dbReference type="PANTHER" id="PTHR22939">
    <property type="entry name" value="SERINE PROTEASE FAMILY S1C HTRA-RELATED"/>
    <property type="match status" value="1"/>
</dbReference>
<protein>
    <submittedName>
        <fullName evidence="12">Heat-shock protein</fullName>
    </submittedName>
</protein>
<dbReference type="Proteomes" id="UP000033067">
    <property type="component" value="Chromosome"/>
</dbReference>
<evidence type="ECO:0000256" key="8">
    <source>
        <dbReference type="PIRSR" id="PIRSR611782-2"/>
    </source>
</evidence>
<evidence type="ECO:0000256" key="1">
    <source>
        <dbReference type="ARBA" id="ARBA00010541"/>
    </source>
</evidence>
<evidence type="ECO:0000256" key="6">
    <source>
        <dbReference type="ARBA" id="ARBA00022825"/>
    </source>
</evidence>
<dbReference type="SUPFAM" id="SSF50494">
    <property type="entry name" value="Trypsin-like serine proteases"/>
    <property type="match status" value="1"/>
</dbReference>
<keyword evidence="2" id="KW-0645">Protease</keyword>
<feature type="active site" description="Charge relay system" evidence="7">
    <location>
        <position position="163"/>
    </location>
</feature>
<feature type="signal peptide" evidence="10">
    <location>
        <begin position="1"/>
        <end position="20"/>
    </location>
</feature>
<dbReference type="AlphaFoldDB" id="A0A0E3Z209"/>
<dbReference type="PATRIC" id="fig|314722.6.peg.2200"/>
<dbReference type="RefSeq" id="WP_052632064.1">
    <property type="nucleotide sequence ID" value="NZ_CP011144.1"/>
</dbReference>
<feature type="binding site" evidence="8">
    <location>
        <begin position="235"/>
        <end position="237"/>
    </location>
    <ligand>
        <name>substrate</name>
    </ligand>
</feature>
<dbReference type="InterPro" id="IPR001940">
    <property type="entry name" value="Peptidase_S1C"/>
</dbReference>
<gene>
    <name evidence="12" type="ORF">WQ53_10235</name>
</gene>
<evidence type="ECO:0000256" key="3">
    <source>
        <dbReference type="ARBA" id="ARBA00022729"/>
    </source>
</evidence>
<dbReference type="PROSITE" id="PS50106">
    <property type="entry name" value="PDZ"/>
    <property type="match status" value="2"/>
</dbReference>
<feature type="active site" description="Charge relay system" evidence="7">
    <location>
        <position position="133"/>
    </location>
</feature>
<proteinExistence type="inferred from homology"/>
<comment type="similarity">
    <text evidence="1">Belongs to the peptidase S1C family.</text>
</comment>
<keyword evidence="3 10" id="KW-0732">Signal</keyword>
<dbReference type="Gene3D" id="2.40.10.120">
    <property type="match status" value="1"/>
</dbReference>
<feature type="domain" description="PDZ" evidence="11">
    <location>
        <begin position="284"/>
        <end position="376"/>
    </location>
</feature>
<organism evidence="12 13">
    <name type="scientific">Pseudoxanthomonas suwonensis</name>
    <dbReference type="NCBI Taxonomy" id="314722"/>
    <lineage>
        <taxon>Bacteria</taxon>
        <taxon>Pseudomonadati</taxon>
        <taxon>Pseudomonadota</taxon>
        <taxon>Gammaproteobacteria</taxon>
        <taxon>Lysobacterales</taxon>
        <taxon>Lysobacteraceae</taxon>
        <taxon>Pseudoxanthomonas</taxon>
    </lineage>
</organism>
<feature type="region of interest" description="Disordered" evidence="9">
    <location>
        <begin position="38"/>
        <end position="57"/>
    </location>
</feature>
<dbReference type="Gene3D" id="2.30.42.10">
    <property type="match status" value="2"/>
</dbReference>
<dbReference type="SUPFAM" id="SSF50156">
    <property type="entry name" value="PDZ domain-like"/>
    <property type="match status" value="2"/>
</dbReference>
<dbReference type="GO" id="GO:0006515">
    <property type="term" value="P:protein quality control for misfolded or incompletely synthesized proteins"/>
    <property type="evidence" value="ECO:0007669"/>
    <property type="project" value="TreeGrafter"/>
</dbReference>
<name>A0A0E3Z209_9GAMM</name>
<evidence type="ECO:0000256" key="9">
    <source>
        <dbReference type="SAM" id="MobiDB-lite"/>
    </source>
</evidence>
<dbReference type="PANTHER" id="PTHR22939:SF129">
    <property type="entry name" value="SERINE PROTEASE HTRA2, MITOCHONDRIAL"/>
    <property type="match status" value="1"/>
</dbReference>
<dbReference type="InterPro" id="IPR001478">
    <property type="entry name" value="PDZ"/>
</dbReference>
<evidence type="ECO:0000313" key="13">
    <source>
        <dbReference type="Proteomes" id="UP000033067"/>
    </source>
</evidence>
<dbReference type="FunFam" id="2.40.10.10:FF:000001">
    <property type="entry name" value="Periplasmic serine protease DegS"/>
    <property type="match status" value="1"/>
</dbReference>
<feature type="binding site" evidence="8">
    <location>
        <position position="163"/>
    </location>
    <ligand>
        <name>substrate</name>
    </ligand>
</feature>
<feature type="active site" description="Charge relay system" evidence="7">
    <location>
        <position position="237"/>
    </location>
</feature>
<evidence type="ECO:0000256" key="4">
    <source>
        <dbReference type="ARBA" id="ARBA00022737"/>
    </source>
</evidence>
<evidence type="ECO:0000256" key="10">
    <source>
        <dbReference type="SAM" id="SignalP"/>
    </source>
</evidence>
<dbReference type="InterPro" id="IPR036034">
    <property type="entry name" value="PDZ_sf"/>
</dbReference>
<reference evidence="12 13" key="1">
    <citation type="journal article" date="2015" name="Genome Announc.">
        <title>Complete Genome Sequence of Pseudoxanthomonas suwonensis Strain J1, a Cellulose-Degrading Bacterium Isolated from Leaf- and Wood-Enriched Soil.</title>
        <authorList>
            <person name="Hou L."/>
            <person name="Jiang J."/>
            <person name="Xu Z."/>
            <person name="Zhou Y."/>
            <person name="Leung F.C."/>
        </authorList>
    </citation>
    <scope>NUCLEOTIDE SEQUENCE [LARGE SCALE GENOMIC DNA]</scope>
    <source>
        <strain evidence="12 13">J1</strain>
    </source>
</reference>
<feature type="domain" description="PDZ" evidence="11">
    <location>
        <begin position="385"/>
        <end position="456"/>
    </location>
</feature>
<keyword evidence="6" id="KW-0720">Serine protease</keyword>
<dbReference type="EMBL" id="CP011144">
    <property type="protein sequence ID" value="AKC87069.1"/>
    <property type="molecule type" value="Genomic_DNA"/>
</dbReference>